<dbReference type="Proteomes" id="UP001221302">
    <property type="component" value="Unassembled WGS sequence"/>
</dbReference>
<dbReference type="PANTHER" id="PTHR36166">
    <property type="entry name" value="CHROMOSOME 9, WHOLE GENOME SHOTGUN SEQUENCE"/>
    <property type="match status" value="1"/>
</dbReference>
<evidence type="ECO:0000313" key="2">
    <source>
        <dbReference type="Proteomes" id="UP001221302"/>
    </source>
</evidence>
<sequence>METFLNIKIMVKELSTEIVINASPEKVWAVLADFENYPAWNPFIKSLTGEVKVGNTIKVKMYPPDASPMTFKPTVLAFEENKELRWIGHLLFKGLFDGEHKFEMTDYGNGTTTFRQSEKFTGILVPLFAKQLDNNTKRGFELMNEKLKELTER</sequence>
<dbReference type="RefSeq" id="WP_321536996.1">
    <property type="nucleotide sequence ID" value="NZ_JARGDL010000032.1"/>
</dbReference>
<dbReference type="AlphaFoldDB" id="A0AAE3P4M9"/>
<protein>
    <submittedName>
        <fullName evidence="1">SRPBCC domain-containing protein</fullName>
    </submittedName>
</protein>
<proteinExistence type="predicted"/>
<dbReference type="PANTHER" id="PTHR36166:SF1">
    <property type="entry name" value="SRPBCC DOMAIN-CONTAINING PROTEIN"/>
    <property type="match status" value="1"/>
</dbReference>
<gene>
    <name evidence="1" type="ORF">P0M35_13755</name>
</gene>
<dbReference type="InterPro" id="IPR023393">
    <property type="entry name" value="START-like_dom_sf"/>
</dbReference>
<dbReference type="CDD" id="cd07822">
    <property type="entry name" value="SRPBCC_4"/>
    <property type="match status" value="1"/>
</dbReference>
<dbReference type="SUPFAM" id="SSF55961">
    <property type="entry name" value="Bet v1-like"/>
    <property type="match status" value="1"/>
</dbReference>
<organism evidence="1 2">
    <name type="scientific">Stygiobacter electus</name>
    <dbReference type="NCBI Taxonomy" id="3032292"/>
    <lineage>
        <taxon>Bacteria</taxon>
        <taxon>Pseudomonadati</taxon>
        <taxon>Ignavibacteriota</taxon>
        <taxon>Ignavibacteria</taxon>
        <taxon>Ignavibacteriales</taxon>
        <taxon>Melioribacteraceae</taxon>
        <taxon>Stygiobacter</taxon>
    </lineage>
</organism>
<evidence type="ECO:0000313" key="1">
    <source>
        <dbReference type="EMBL" id="MDF1613223.1"/>
    </source>
</evidence>
<comment type="caution">
    <text evidence="1">The sequence shown here is derived from an EMBL/GenBank/DDBJ whole genome shotgun (WGS) entry which is preliminary data.</text>
</comment>
<dbReference type="EMBL" id="JARGDL010000032">
    <property type="protein sequence ID" value="MDF1613223.1"/>
    <property type="molecule type" value="Genomic_DNA"/>
</dbReference>
<accession>A0AAE3P4M9</accession>
<name>A0AAE3P4M9_9BACT</name>
<dbReference type="InterPro" id="IPR019587">
    <property type="entry name" value="Polyketide_cyclase/dehydratase"/>
</dbReference>
<dbReference type="Pfam" id="PF10604">
    <property type="entry name" value="Polyketide_cyc2"/>
    <property type="match status" value="1"/>
</dbReference>
<dbReference type="Gene3D" id="3.30.530.20">
    <property type="match status" value="1"/>
</dbReference>
<reference evidence="1" key="1">
    <citation type="submission" date="2023-03" db="EMBL/GenBank/DDBJ databases">
        <title>Stygiobacter electus gen. nov., sp. nov., facultatively anaerobic thermotolerant bacterium of the class Ignavibacteria from a well of Yessentuki mineral water deposit.</title>
        <authorList>
            <person name="Podosokorskaya O.A."/>
            <person name="Elcheninov A.G."/>
            <person name="Petrova N.F."/>
            <person name="Zavarzina D.G."/>
            <person name="Kublanov I.V."/>
            <person name="Merkel A.Y."/>
        </authorList>
    </citation>
    <scope>NUCLEOTIDE SEQUENCE</scope>
    <source>
        <strain evidence="1">09-Me</strain>
    </source>
</reference>
<keyword evidence="2" id="KW-1185">Reference proteome</keyword>